<feature type="domain" description="Methyl-accepting transducer" evidence="4">
    <location>
        <begin position="273"/>
        <end position="509"/>
    </location>
</feature>
<dbReference type="PROSITE" id="PS50111">
    <property type="entry name" value="CHEMOTAXIS_TRANSDUC_2"/>
    <property type="match status" value="1"/>
</dbReference>
<name>A0A0F9EZQ7_9ZZZZ</name>
<keyword evidence="1" id="KW-0807">Transducer</keyword>
<comment type="similarity">
    <text evidence="2">Belongs to the methyl-accepting chemotaxis (MCP) protein family.</text>
</comment>
<dbReference type="Gene3D" id="6.10.340.10">
    <property type="match status" value="1"/>
</dbReference>
<dbReference type="CDD" id="cd06225">
    <property type="entry name" value="HAMP"/>
    <property type="match status" value="1"/>
</dbReference>
<evidence type="ECO:0000313" key="6">
    <source>
        <dbReference type="EMBL" id="KKL79618.1"/>
    </source>
</evidence>
<protein>
    <recommendedName>
        <fullName evidence="7">Methyl-accepting chemotaxis protein</fullName>
    </recommendedName>
</protein>
<keyword evidence="3" id="KW-1133">Transmembrane helix</keyword>
<evidence type="ECO:0000256" key="2">
    <source>
        <dbReference type="ARBA" id="ARBA00029447"/>
    </source>
</evidence>
<organism evidence="6">
    <name type="scientific">marine sediment metagenome</name>
    <dbReference type="NCBI Taxonomy" id="412755"/>
    <lineage>
        <taxon>unclassified sequences</taxon>
        <taxon>metagenomes</taxon>
        <taxon>ecological metagenomes</taxon>
    </lineage>
</organism>
<dbReference type="Gene3D" id="1.10.287.950">
    <property type="entry name" value="Methyl-accepting chemotaxis protein"/>
    <property type="match status" value="1"/>
</dbReference>
<dbReference type="InterPro" id="IPR003660">
    <property type="entry name" value="HAMP_dom"/>
</dbReference>
<dbReference type="EMBL" id="LAZR01023116">
    <property type="protein sequence ID" value="KKL79618.1"/>
    <property type="molecule type" value="Genomic_DNA"/>
</dbReference>
<dbReference type="PROSITE" id="PS50885">
    <property type="entry name" value="HAMP"/>
    <property type="match status" value="1"/>
</dbReference>
<dbReference type="SMART" id="SM00283">
    <property type="entry name" value="MA"/>
    <property type="match status" value="1"/>
</dbReference>
<comment type="caution">
    <text evidence="6">The sequence shown here is derived from an EMBL/GenBank/DDBJ whole genome shotgun (WGS) entry which is preliminary data.</text>
</comment>
<dbReference type="GO" id="GO:0007165">
    <property type="term" value="P:signal transduction"/>
    <property type="evidence" value="ECO:0007669"/>
    <property type="project" value="UniProtKB-KW"/>
</dbReference>
<dbReference type="Pfam" id="PF00672">
    <property type="entry name" value="HAMP"/>
    <property type="match status" value="1"/>
</dbReference>
<evidence type="ECO:0008006" key="7">
    <source>
        <dbReference type="Google" id="ProtNLM"/>
    </source>
</evidence>
<evidence type="ECO:0000256" key="1">
    <source>
        <dbReference type="ARBA" id="ARBA00023224"/>
    </source>
</evidence>
<feature type="domain" description="HAMP" evidence="5">
    <location>
        <begin position="247"/>
        <end position="303"/>
    </location>
</feature>
<dbReference type="PANTHER" id="PTHR32089:SF112">
    <property type="entry name" value="LYSOZYME-LIKE PROTEIN-RELATED"/>
    <property type="match status" value="1"/>
</dbReference>
<sequence length="526" mass="57711">IEQIFQSMTNIYGTYKEMLLLNTSGHVVAKANVEGYTYAHSYGVDVSQKVYYTYSYAERLNDEYTFLSDIEWDDMAVKDYVAVTVSAPVHDVDGNFVGIVVFYIDDAYLNDLMHNTEGLGVSGETYLTDFNGYWLTTSKFTYYVDEGLYESLEETLMTELLTTAGIVEALDTESNVKKASNADYRGIAVMGSYYYLLINSEGLPWLLVAEIDVAEALKVVNDLTTISIWIVVIIAVIVAVIGYVISKRFTDPIIRLNNVAKKVAAGDLTEDRTERKERKGNDEIAVLTRSFNTMTDSIRDIIASSQSASINVSNIATELAASSSEVNAAAEEIASTTQEVSQNTQSQVQSLVEINKMANEISKLSHDVMTSTKDINKIMDLITSVSDQTNLLALNASIEAGRAGEHGRGFAVVADEVRKLAEESQTAVNETGAKIDEITTRITDTVELIGTITIDIKGATTAGEENARAMEGISASSEQQTASMEEVTSTANKLGSLAETLKESLDRFQIEQSKIEEKSKEIEVKL</sequence>
<dbReference type="GO" id="GO:0016020">
    <property type="term" value="C:membrane"/>
    <property type="evidence" value="ECO:0007669"/>
    <property type="project" value="InterPro"/>
</dbReference>
<evidence type="ECO:0000259" key="4">
    <source>
        <dbReference type="PROSITE" id="PS50111"/>
    </source>
</evidence>
<dbReference type="PANTHER" id="PTHR32089">
    <property type="entry name" value="METHYL-ACCEPTING CHEMOTAXIS PROTEIN MCPB"/>
    <property type="match status" value="1"/>
</dbReference>
<feature type="non-terminal residue" evidence="6">
    <location>
        <position position="1"/>
    </location>
</feature>
<reference evidence="6" key="1">
    <citation type="journal article" date="2015" name="Nature">
        <title>Complex archaea that bridge the gap between prokaryotes and eukaryotes.</title>
        <authorList>
            <person name="Spang A."/>
            <person name="Saw J.H."/>
            <person name="Jorgensen S.L."/>
            <person name="Zaremba-Niedzwiedzka K."/>
            <person name="Martijn J."/>
            <person name="Lind A.E."/>
            <person name="van Eijk R."/>
            <person name="Schleper C."/>
            <person name="Guy L."/>
            <person name="Ettema T.J."/>
        </authorList>
    </citation>
    <scope>NUCLEOTIDE SEQUENCE</scope>
</reference>
<dbReference type="SUPFAM" id="SSF58104">
    <property type="entry name" value="Methyl-accepting chemotaxis protein (MCP) signaling domain"/>
    <property type="match status" value="1"/>
</dbReference>
<accession>A0A0F9EZQ7</accession>
<dbReference type="Gene3D" id="3.30.450.20">
    <property type="entry name" value="PAS domain"/>
    <property type="match status" value="1"/>
</dbReference>
<proteinExistence type="inferred from homology"/>
<keyword evidence="3" id="KW-0472">Membrane</keyword>
<dbReference type="CDD" id="cd18773">
    <property type="entry name" value="PDC1_HK_sensor"/>
    <property type="match status" value="1"/>
</dbReference>
<dbReference type="SMART" id="SM00304">
    <property type="entry name" value="HAMP"/>
    <property type="match status" value="1"/>
</dbReference>
<evidence type="ECO:0000256" key="3">
    <source>
        <dbReference type="SAM" id="Phobius"/>
    </source>
</evidence>
<gene>
    <name evidence="6" type="ORF">LCGC14_2013000</name>
</gene>
<keyword evidence="3" id="KW-0812">Transmembrane</keyword>
<dbReference type="Pfam" id="PF00015">
    <property type="entry name" value="MCPsignal"/>
    <property type="match status" value="1"/>
</dbReference>
<evidence type="ECO:0000259" key="5">
    <source>
        <dbReference type="PROSITE" id="PS50885"/>
    </source>
</evidence>
<dbReference type="CDD" id="cd11386">
    <property type="entry name" value="MCP_signal"/>
    <property type="match status" value="1"/>
</dbReference>
<feature type="transmembrane region" description="Helical" evidence="3">
    <location>
        <begin position="226"/>
        <end position="245"/>
    </location>
</feature>
<dbReference type="InterPro" id="IPR004089">
    <property type="entry name" value="MCPsignal_dom"/>
</dbReference>
<dbReference type="AlphaFoldDB" id="A0A0F9EZQ7"/>